<gene>
    <name evidence="3" type="ORF">A5886_000949</name>
</gene>
<dbReference type="Gene3D" id="2.40.260.10">
    <property type="entry name" value="Sortase"/>
    <property type="match status" value="1"/>
</dbReference>
<evidence type="ECO:0000313" key="3">
    <source>
        <dbReference type="EMBL" id="OTN75873.1"/>
    </source>
</evidence>
<accession>A0A242A5I7</accession>
<dbReference type="AlphaFoldDB" id="A0A242A5I7"/>
<evidence type="ECO:0000256" key="1">
    <source>
        <dbReference type="ARBA" id="ARBA00022801"/>
    </source>
</evidence>
<dbReference type="NCBIfam" id="TIGR01076">
    <property type="entry name" value="sortase_fam"/>
    <property type="match status" value="1"/>
</dbReference>
<protein>
    <recommendedName>
        <fullName evidence="5">Sortase</fullName>
    </recommendedName>
</protein>
<dbReference type="InterPro" id="IPR005754">
    <property type="entry name" value="Sortase"/>
</dbReference>
<dbReference type="GO" id="GO:0016787">
    <property type="term" value="F:hydrolase activity"/>
    <property type="evidence" value="ECO:0007669"/>
    <property type="project" value="UniProtKB-KW"/>
</dbReference>
<feature type="active site" description="Proton donor/acceptor" evidence="2">
    <location>
        <position position="127"/>
    </location>
</feature>
<feature type="active site" description="Acyl-thioester intermediate" evidence="2">
    <location>
        <position position="187"/>
    </location>
</feature>
<name>A0A242A5I7_9ENTE</name>
<evidence type="ECO:0000256" key="2">
    <source>
        <dbReference type="PIRSR" id="PIRSR605754-1"/>
    </source>
</evidence>
<dbReference type="InterPro" id="IPR023365">
    <property type="entry name" value="Sortase_dom-sf"/>
</dbReference>
<dbReference type="OrthoDB" id="165822at2"/>
<dbReference type="CDD" id="cd05828">
    <property type="entry name" value="Sortase_D_1"/>
    <property type="match status" value="1"/>
</dbReference>
<dbReference type="RefSeq" id="WP_086273889.1">
    <property type="nucleotide sequence ID" value="NZ_NGKU01000001.1"/>
</dbReference>
<reference evidence="3 4" key="1">
    <citation type="submission" date="2017-05" db="EMBL/GenBank/DDBJ databases">
        <title>The Genome Sequence of Enterococcus sp. 8G7_MSG3316.</title>
        <authorList>
            <consortium name="The Broad Institute Genomics Platform"/>
            <consortium name="The Broad Institute Genomic Center for Infectious Diseases"/>
            <person name="Earl A."/>
            <person name="Manson A."/>
            <person name="Schwartman J."/>
            <person name="Gilmore M."/>
            <person name="Abouelleil A."/>
            <person name="Cao P."/>
            <person name="Chapman S."/>
            <person name="Cusick C."/>
            <person name="Shea T."/>
            <person name="Young S."/>
            <person name="Neafsey D."/>
            <person name="Nusbaum C."/>
            <person name="Birren B."/>
        </authorList>
    </citation>
    <scope>NUCLEOTIDE SEQUENCE [LARGE SCALE GENOMIC DNA]</scope>
    <source>
        <strain evidence="3 4">8G7_MSG3316</strain>
    </source>
</reference>
<organism evidence="3 4">
    <name type="scientific">Candidatus Enterococcus testudinis</name>
    <dbReference type="NCBI Taxonomy" id="1834191"/>
    <lineage>
        <taxon>Bacteria</taxon>
        <taxon>Bacillati</taxon>
        <taxon>Bacillota</taxon>
        <taxon>Bacilli</taxon>
        <taxon>Lactobacillales</taxon>
        <taxon>Enterococcaceae</taxon>
        <taxon>Enterococcus</taxon>
    </lineage>
</organism>
<dbReference type="InterPro" id="IPR041999">
    <property type="entry name" value="Sortase_D_1"/>
</dbReference>
<proteinExistence type="predicted"/>
<keyword evidence="4" id="KW-1185">Reference proteome</keyword>
<dbReference type="STRING" id="1834191.A5886_000949"/>
<evidence type="ECO:0000313" key="4">
    <source>
        <dbReference type="Proteomes" id="UP000195043"/>
    </source>
</evidence>
<keyword evidence="1" id="KW-0378">Hydrolase</keyword>
<dbReference type="Pfam" id="PF04203">
    <property type="entry name" value="Sortase"/>
    <property type="match status" value="1"/>
</dbReference>
<comment type="caution">
    <text evidence="3">The sequence shown here is derived from an EMBL/GenBank/DDBJ whole genome shotgun (WGS) entry which is preliminary data.</text>
</comment>
<dbReference type="SUPFAM" id="SSF63817">
    <property type="entry name" value="Sortase"/>
    <property type="match status" value="1"/>
</dbReference>
<sequence>MIIAPIVFLIIGYSLMYVIGKPVIQFITSSVDIILLNEAPNFDFIEAAEIQVADNEQLETDENDELPSSTIDYPKGGTQYGKVKIDALKMDVPLYFGDSAEILRLGAGQFMGSVFPGEMGTTLIGGHNTDTFGKLIGIQDGTEVEIQTTYGNYVFKVVDEEVKNKSDGDIQTLIEQRDKRILLLYTCYPIDSYQLGLTDERMFVTCEYVSGPIINEQT</sequence>
<dbReference type="Proteomes" id="UP000195043">
    <property type="component" value="Unassembled WGS sequence"/>
</dbReference>
<evidence type="ECO:0008006" key="5">
    <source>
        <dbReference type="Google" id="ProtNLM"/>
    </source>
</evidence>
<dbReference type="EMBL" id="NGKU01000001">
    <property type="protein sequence ID" value="OTN75873.1"/>
    <property type="molecule type" value="Genomic_DNA"/>
</dbReference>